<evidence type="ECO:0000259" key="3">
    <source>
        <dbReference type="Pfam" id="PF19124"/>
    </source>
</evidence>
<accession>A0A2M8Z1I3</accession>
<sequence>MSENLSYIIGIMGFSWVLVLFSTALTPYFIQKNICFGISIPVSEYNDPKIKLLRRNYCISCLVIGLVLGIGSTICYIWMPAERALWLQLTGIFLYLAASTFIYFFARSEIKAIKQERDWEIDTETVTNNSEKPDKTIGTAWYLLYLVPIGIAVIAAVFKYPSLPGQIPMHYNLAGEVDRYAAKSVGTFAVMPLIQSFTGLLFAGINFGIGTSRHQRNHRRTQAFHGIMSFFLYAVGFMVMLLFTCIQLTMLSIINEKLMMVLPFAFIAVVFLSCIYLGVKVGQGGSRLDIRDDVTGNKVDDDRYWLGGFLYCNKEDPSLFVEKRFGIGYTLNFGNPKSLIAIAALIIFILATTVLPILLE</sequence>
<protein>
    <submittedName>
        <fullName evidence="4">Putative membrane protein</fullName>
    </submittedName>
</protein>
<evidence type="ECO:0000313" key="5">
    <source>
        <dbReference type="Proteomes" id="UP000231092"/>
    </source>
</evidence>
<feature type="transmembrane region" description="Helical" evidence="1">
    <location>
        <begin position="85"/>
        <end position="106"/>
    </location>
</feature>
<feature type="transmembrane region" description="Helical" evidence="1">
    <location>
        <begin position="180"/>
        <end position="209"/>
    </location>
</feature>
<feature type="domain" description="DUF1648" evidence="2">
    <location>
        <begin position="149"/>
        <end position="194"/>
    </location>
</feature>
<organism evidence="4 5">
    <name type="scientific">[Clostridium] celerecrescens 18A</name>
    <dbReference type="NCBI Taxonomy" id="1286362"/>
    <lineage>
        <taxon>Bacteria</taxon>
        <taxon>Bacillati</taxon>
        <taxon>Bacillota</taxon>
        <taxon>Clostridia</taxon>
        <taxon>Lachnospirales</taxon>
        <taxon>Lachnospiraceae</taxon>
        <taxon>Lacrimispora</taxon>
    </lineage>
</organism>
<dbReference type="PANTHER" id="PTHR37810:SF9">
    <property type="entry name" value="MEMBRANE PROTEIN"/>
    <property type="match status" value="1"/>
</dbReference>
<dbReference type="InterPro" id="IPR043831">
    <property type="entry name" value="DUF5808"/>
</dbReference>
<name>A0A2M8Z1I3_9FIRM</name>
<evidence type="ECO:0000259" key="2">
    <source>
        <dbReference type="Pfam" id="PF07853"/>
    </source>
</evidence>
<dbReference type="RefSeq" id="WP_100303939.1">
    <property type="nucleotide sequence ID" value="NZ_PGET01000001.1"/>
</dbReference>
<feature type="transmembrane region" description="Helical" evidence="1">
    <location>
        <begin position="230"/>
        <end position="254"/>
    </location>
</feature>
<keyword evidence="1" id="KW-0812">Transmembrane</keyword>
<feature type="transmembrane region" description="Helical" evidence="1">
    <location>
        <begin position="6"/>
        <end position="30"/>
    </location>
</feature>
<dbReference type="GO" id="GO:0009636">
    <property type="term" value="P:response to toxic substance"/>
    <property type="evidence" value="ECO:0007669"/>
    <property type="project" value="TreeGrafter"/>
</dbReference>
<keyword evidence="1" id="KW-1133">Transmembrane helix</keyword>
<evidence type="ECO:0000313" key="4">
    <source>
        <dbReference type="EMBL" id="PJJ27280.1"/>
    </source>
</evidence>
<reference evidence="4 5" key="1">
    <citation type="submission" date="2017-11" db="EMBL/GenBank/DDBJ databases">
        <title>Understudied soil microbes with underappreciated capabilities: Untangling the Clostridium saccharolyticum group.</title>
        <authorList>
            <person name="Leschine S."/>
        </authorList>
    </citation>
    <scope>NUCLEOTIDE SEQUENCE [LARGE SCALE GENOMIC DNA]</scope>
    <source>
        <strain evidence="4 5">18A</strain>
    </source>
</reference>
<dbReference type="Pfam" id="PF07853">
    <property type="entry name" value="DUF1648"/>
    <property type="match status" value="1"/>
</dbReference>
<feature type="transmembrane region" description="Helical" evidence="1">
    <location>
        <begin position="57"/>
        <end position="79"/>
    </location>
</feature>
<feature type="transmembrane region" description="Helical" evidence="1">
    <location>
        <begin position="339"/>
        <end position="359"/>
    </location>
</feature>
<dbReference type="Proteomes" id="UP000231092">
    <property type="component" value="Unassembled WGS sequence"/>
</dbReference>
<dbReference type="EMBL" id="PGET01000001">
    <property type="protein sequence ID" value="PJJ27280.1"/>
    <property type="molecule type" value="Genomic_DNA"/>
</dbReference>
<dbReference type="Pfam" id="PF19124">
    <property type="entry name" value="DUF5808"/>
    <property type="match status" value="1"/>
</dbReference>
<dbReference type="AlphaFoldDB" id="A0A2M8Z1I3"/>
<dbReference type="PANTHER" id="PTHR37810">
    <property type="entry name" value="IMMUNITY PROTEIN SDPI"/>
    <property type="match status" value="1"/>
</dbReference>
<proteinExistence type="predicted"/>
<gene>
    <name evidence="4" type="ORF">H171_0743</name>
</gene>
<comment type="caution">
    <text evidence="4">The sequence shown here is derived from an EMBL/GenBank/DDBJ whole genome shotgun (WGS) entry which is preliminary data.</text>
</comment>
<feature type="transmembrane region" description="Helical" evidence="1">
    <location>
        <begin position="260"/>
        <end position="279"/>
    </location>
</feature>
<feature type="domain" description="DUF5808" evidence="3">
    <location>
        <begin position="314"/>
        <end position="338"/>
    </location>
</feature>
<keyword evidence="1" id="KW-0472">Membrane</keyword>
<dbReference type="InterPro" id="IPR012867">
    <property type="entry name" value="DUF1648"/>
</dbReference>
<evidence type="ECO:0000256" key="1">
    <source>
        <dbReference type="SAM" id="Phobius"/>
    </source>
</evidence>
<feature type="transmembrane region" description="Helical" evidence="1">
    <location>
        <begin position="140"/>
        <end position="160"/>
    </location>
</feature>
<dbReference type="OrthoDB" id="9808690at2"/>